<name>A0A845HRK8_9BURK</name>
<organism evidence="1 2">
    <name type="scientific">Duganella vulcania</name>
    <dbReference type="NCBI Taxonomy" id="2692166"/>
    <lineage>
        <taxon>Bacteria</taxon>
        <taxon>Pseudomonadati</taxon>
        <taxon>Pseudomonadota</taxon>
        <taxon>Betaproteobacteria</taxon>
        <taxon>Burkholderiales</taxon>
        <taxon>Oxalobacteraceae</taxon>
        <taxon>Telluria group</taxon>
        <taxon>Duganella</taxon>
    </lineage>
</organism>
<accession>A0A845HRK8</accession>
<sequence length="350" mass="38977">MPTTKRSGAAGLIQHLLDEPQRFEFFQAVRLFERLLAAHGVPPHAVLTDYLRFRNSGSQNFPASQIEALNVEAVADCPEVTDEAALLAALDRGQFHRICITPTFFGLLGNHGVLPGHYGERIAACRKGEGGDEAHAFIDMFSNRFVTLFYQAWKKHRLELPRRDQADGLMPLLLALSGSKVRTLPEAVTAYYAANFSHRPVSALMIERVLADYFKIPVAVRSNTGRWHSLERRHENRLGLAGCQLDEGMILGARIWRRDLTVTVRLGPLDKMRYDDFLDGAPGSVALRQMLTMFETPTLTYKIQLVLRAADVHGITLTGGASLRPARLGIDSFLLAGPENCARDDLNYLI</sequence>
<keyword evidence="2" id="KW-1185">Reference proteome</keyword>
<dbReference type="RefSeq" id="WP_161092426.1">
    <property type="nucleotide sequence ID" value="NZ_WWCV01000062.1"/>
</dbReference>
<dbReference type="NCBIfam" id="TIGR03347">
    <property type="entry name" value="VI_chp_1"/>
    <property type="match status" value="1"/>
</dbReference>
<evidence type="ECO:0000313" key="1">
    <source>
        <dbReference type="EMBL" id="MYN20059.1"/>
    </source>
</evidence>
<reference evidence="1 2" key="1">
    <citation type="submission" date="2019-12" db="EMBL/GenBank/DDBJ databases">
        <title>Novel species isolated from a subtropical stream in China.</title>
        <authorList>
            <person name="Lu H."/>
        </authorList>
    </citation>
    <scope>NUCLEOTIDE SEQUENCE [LARGE SCALE GENOMIC DNA]</scope>
    <source>
        <strain evidence="1 2">FT107W</strain>
    </source>
</reference>
<protein>
    <submittedName>
        <fullName evidence="1">Type VI secretion system baseplate subunit TssG</fullName>
    </submittedName>
</protein>
<dbReference type="AlphaFoldDB" id="A0A845HRK8"/>
<evidence type="ECO:0000313" key="2">
    <source>
        <dbReference type="Proteomes" id="UP000484875"/>
    </source>
</evidence>
<proteinExistence type="predicted"/>
<gene>
    <name evidence="1" type="primary">tssG</name>
    <name evidence="1" type="ORF">GTP81_25285</name>
</gene>
<comment type="caution">
    <text evidence="1">The sequence shown here is derived from an EMBL/GenBank/DDBJ whole genome shotgun (WGS) entry which is preliminary data.</text>
</comment>
<dbReference type="Pfam" id="PF06996">
    <property type="entry name" value="T6SS_TssG"/>
    <property type="match status" value="1"/>
</dbReference>
<dbReference type="EMBL" id="WWCV01000062">
    <property type="protein sequence ID" value="MYN20059.1"/>
    <property type="molecule type" value="Genomic_DNA"/>
</dbReference>
<dbReference type="PANTHER" id="PTHR35564:SF4">
    <property type="entry name" value="CYTOPLASMIC PROTEIN"/>
    <property type="match status" value="1"/>
</dbReference>
<dbReference type="PANTHER" id="PTHR35564">
    <property type="match status" value="1"/>
</dbReference>
<dbReference type="InterPro" id="IPR010732">
    <property type="entry name" value="T6SS_TssG-like"/>
</dbReference>
<dbReference type="Proteomes" id="UP000484875">
    <property type="component" value="Unassembled WGS sequence"/>
</dbReference>